<keyword evidence="4 6" id="KW-0975">Bacterial flagellum</keyword>
<proteinExistence type="inferred from homology"/>
<keyword evidence="8" id="KW-1185">Reference proteome</keyword>
<dbReference type="PIRSF" id="PIRSF002889">
    <property type="entry name" value="Rod_FlgB"/>
    <property type="match status" value="1"/>
</dbReference>
<evidence type="ECO:0000256" key="3">
    <source>
        <dbReference type="ARBA" id="ARBA00014376"/>
    </source>
</evidence>
<evidence type="ECO:0000313" key="7">
    <source>
        <dbReference type="EMBL" id="PSJ42210.1"/>
    </source>
</evidence>
<evidence type="ECO:0000256" key="4">
    <source>
        <dbReference type="ARBA" id="ARBA00023143"/>
    </source>
</evidence>
<evidence type="ECO:0000256" key="1">
    <source>
        <dbReference type="ARBA" id="ARBA00004117"/>
    </source>
</evidence>
<evidence type="ECO:0000256" key="5">
    <source>
        <dbReference type="ARBA" id="ARBA00024934"/>
    </source>
</evidence>
<protein>
    <recommendedName>
        <fullName evidence="3 6">Flagellar basal body rod protein FlgB</fullName>
    </recommendedName>
</protein>
<accession>A0A2P7QW80</accession>
<dbReference type="EMBL" id="PXYI01000002">
    <property type="protein sequence ID" value="PSJ42210.1"/>
    <property type="molecule type" value="Genomic_DNA"/>
</dbReference>
<dbReference type="AlphaFoldDB" id="A0A2P7QW80"/>
<name>A0A2P7QW80_9SPHN</name>
<comment type="similarity">
    <text evidence="2 6">Belongs to the flagella basal body rod proteins family.</text>
</comment>
<dbReference type="GO" id="GO:0071973">
    <property type="term" value="P:bacterial-type flagellum-dependent cell motility"/>
    <property type="evidence" value="ECO:0007669"/>
    <property type="project" value="InterPro"/>
</dbReference>
<organism evidence="7 8">
    <name type="scientific">Allosphingosinicella deserti</name>
    <dbReference type="NCBI Taxonomy" id="2116704"/>
    <lineage>
        <taxon>Bacteria</taxon>
        <taxon>Pseudomonadati</taxon>
        <taxon>Pseudomonadota</taxon>
        <taxon>Alphaproteobacteria</taxon>
        <taxon>Sphingomonadales</taxon>
        <taxon>Sphingomonadaceae</taxon>
        <taxon>Allosphingosinicella</taxon>
    </lineage>
</organism>
<reference evidence="7 8" key="1">
    <citation type="submission" date="2018-03" db="EMBL/GenBank/DDBJ databases">
        <title>The draft genome of Sphingosinicella sp. GL-C-18.</title>
        <authorList>
            <person name="Liu L."/>
            <person name="Li L."/>
            <person name="Liang L."/>
            <person name="Zhang X."/>
            <person name="Wang T."/>
        </authorList>
    </citation>
    <scope>NUCLEOTIDE SEQUENCE [LARGE SCALE GENOMIC DNA]</scope>
    <source>
        <strain evidence="7 8">GL-C-18</strain>
    </source>
</reference>
<evidence type="ECO:0000313" key="8">
    <source>
        <dbReference type="Proteomes" id="UP000241167"/>
    </source>
</evidence>
<dbReference type="GO" id="GO:0030694">
    <property type="term" value="C:bacterial-type flagellum basal body, rod"/>
    <property type="evidence" value="ECO:0007669"/>
    <property type="project" value="InterPro"/>
</dbReference>
<dbReference type="Proteomes" id="UP000241167">
    <property type="component" value="Unassembled WGS sequence"/>
</dbReference>
<sequence>MNPVTQVLIGKALDGLSLRAIATAQNVANANSPGYRPMRVSFEAVLQEAASRGPAAIAAMTPRMESVGAGEEPRLDLELATASETAMRYAALVDLLGRELQISRTVIRGGQ</sequence>
<dbReference type="RefSeq" id="WP_106512379.1">
    <property type="nucleotide sequence ID" value="NZ_PXYI01000002.1"/>
</dbReference>
<comment type="caution">
    <text evidence="7">The sequence shown here is derived from an EMBL/GenBank/DDBJ whole genome shotgun (WGS) entry which is preliminary data.</text>
</comment>
<evidence type="ECO:0000256" key="2">
    <source>
        <dbReference type="ARBA" id="ARBA00009677"/>
    </source>
</evidence>
<evidence type="ECO:0000256" key="6">
    <source>
        <dbReference type="PIRNR" id="PIRNR002889"/>
    </source>
</evidence>
<dbReference type="InterPro" id="IPR006300">
    <property type="entry name" value="FlgB"/>
</dbReference>
<comment type="subunit">
    <text evidence="6">The basal body constitutes a major portion of the flagellar organelle and consists of a number of rings mounted on a central rod.</text>
</comment>
<gene>
    <name evidence="7" type="ORF">C7I55_08230</name>
</gene>
<dbReference type="OrthoDB" id="9788334at2"/>
<comment type="function">
    <text evidence="5 6">Structural component of flagellum, the bacterial motility apparatus. Part of the rod structure of flagellar basal body.</text>
</comment>
<comment type="subcellular location">
    <subcellularLocation>
        <location evidence="1 6">Bacterial flagellum basal body</location>
    </subcellularLocation>
</comment>